<reference evidence="2 3" key="1">
    <citation type="submission" date="2020-08" db="EMBL/GenBank/DDBJ databases">
        <title>A Genomic Blueprint of the Chicken Gut Microbiome.</title>
        <authorList>
            <person name="Gilroy R."/>
            <person name="Ravi A."/>
            <person name="Getino M."/>
            <person name="Pursley I."/>
            <person name="Horton D.L."/>
            <person name="Alikhan N.-F."/>
            <person name="Baker D."/>
            <person name="Gharbi K."/>
            <person name="Hall N."/>
            <person name="Watson M."/>
            <person name="Adriaenssens E.M."/>
            <person name="Foster-Nyarko E."/>
            <person name="Jarju S."/>
            <person name="Secka A."/>
            <person name="Antonio M."/>
            <person name="Oren A."/>
            <person name="Chaudhuri R."/>
            <person name="La Ragione R.M."/>
            <person name="Hildebrand F."/>
            <person name="Pallen M.J."/>
        </authorList>
    </citation>
    <scope>NUCLEOTIDE SEQUENCE [LARGE SCALE GENOMIC DNA]</scope>
    <source>
        <strain evidence="2 3">Sa1CUA4</strain>
    </source>
</reference>
<dbReference type="EMBL" id="JACSPM010000001">
    <property type="protein sequence ID" value="MBD8022141.1"/>
    <property type="molecule type" value="Genomic_DNA"/>
</dbReference>
<name>A0ABR8WYH7_9MICO</name>
<protein>
    <submittedName>
        <fullName evidence="2">C39 family peptidase</fullName>
    </submittedName>
</protein>
<evidence type="ECO:0000259" key="1">
    <source>
        <dbReference type="Pfam" id="PF13529"/>
    </source>
</evidence>
<accession>A0ABR8WYH7</accession>
<dbReference type="InterPro" id="IPR039564">
    <property type="entry name" value="Peptidase_C39-like"/>
</dbReference>
<gene>
    <name evidence="2" type="ORF">H9622_00880</name>
</gene>
<dbReference type="RefSeq" id="WP_191763349.1">
    <property type="nucleotide sequence ID" value="NZ_JACSPM010000001.1"/>
</dbReference>
<evidence type="ECO:0000313" key="2">
    <source>
        <dbReference type="EMBL" id="MBD8022141.1"/>
    </source>
</evidence>
<dbReference type="Proteomes" id="UP000602532">
    <property type="component" value="Unassembled WGS sequence"/>
</dbReference>
<dbReference type="Pfam" id="PF13529">
    <property type="entry name" value="Peptidase_C39_2"/>
    <property type="match status" value="1"/>
</dbReference>
<evidence type="ECO:0000313" key="3">
    <source>
        <dbReference type="Proteomes" id="UP000602532"/>
    </source>
</evidence>
<keyword evidence="3" id="KW-1185">Reference proteome</keyword>
<sequence length="397" mass="44393">MADIDPKDARVLAGVELNALAIAGVFPKERLDGAEVGPDATPVYDITGVVLFYRLPVDRGRERLGAVDIAADAVLGDVLVAYSDGMTWNPDALIGEAREAGAHRKYEVYAADEVRFVAYSYPKLGVQFLREGEEIVLLELFTWEPVPPAGATIGRAAKRADRKPLEPENFERWSLVEETPAPARRTRAKRFGERLRNLSELKLHRNAYEVNPDLWRDILVFSLVETREIRYSLRTSHHTPCYELRGQETNVWCVGASSQMLLDFYRYEYTQDRLAQELGLGTKANPNGLPYSQVGHVVTALEALTGGGLDVTMITNPTFAAFRTEIRANRPLISFVPGHSRTVAGFTETRIPVLYSGPNRGLLVYDPWPPNAGVITKWENFATQTYQYAYTARVSMI</sequence>
<proteinExistence type="predicted"/>
<organism evidence="2 3">
    <name type="scientific">Microbacterium gallinarum</name>
    <dbReference type="NCBI Taxonomy" id="2762209"/>
    <lineage>
        <taxon>Bacteria</taxon>
        <taxon>Bacillati</taxon>
        <taxon>Actinomycetota</taxon>
        <taxon>Actinomycetes</taxon>
        <taxon>Micrococcales</taxon>
        <taxon>Microbacteriaceae</taxon>
        <taxon>Microbacterium</taxon>
    </lineage>
</organism>
<feature type="domain" description="Peptidase C39-like" evidence="1">
    <location>
        <begin position="245"/>
        <end position="368"/>
    </location>
</feature>
<comment type="caution">
    <text evidence="2">The sequence shown here is derived from an EMBL/GenBank/DDBJ whole genome shotgun (WGS) entry which is preliminary data.</text>
</comment>